<dbReference type="Proteomes" id="UP001178507">
    <property type="component" value="Unassembled WGS sequence"/>
</dbReference>
<accession>A0AA36I059</accession>
<organism evidence="2 3">
    <name type="scientific">Effrenium voratum</name>
    <dbReference type="NCBI Taxonomy" id="2562239"/>
    <lineage>
        <taxon>Eukaryota</taxon>
        <taxon>Sar</taxon>
        <taxon>Alveolata</taxon>
        <taxon>Dinophyceae</taxon>
        <taxon>Suessiales</taxon>
        <taxon>Symbiodiniaceae</taxon>
        <taxon>Effrenium</taxon>
    </lineage>
</organism>
<protein>
    <submittedName>
        <fullName evidence="2">Uncharacterized protein</fullName>
    </submittedName>
</protein>
<proteinExistence type="predicted"/>
<evidence type="ECO:0000313" key="2">
    <source>
        <dbReference type="EMBL" id="CAJ1377679.1"/>
    </source>
</evidence>
<feature type="compositionally biased region" description="Low complexity" evidence="1">
    <location>
        <begin position="384"/>
        <end position="403"/>
    </location>
</feature>
<keyword evidence="3" id="KW-1185">Reference proteome</keyword>
<feature type="compositionally biased region" description="Basic and acidic residues" evidence="1">
    <location>
        <begin position="188"/>
        <end position="198"/>
    </location>
</feature>
<comment type="caution">
    <text evidence="2">The sequence shown here is derived from an EMBL/GenBank/DDBJ whole genome shotgun (WGS) entry which is preliminary data.</text>
</comment>
<reference evidence="2" key="1">
    <citation type="submission" date="2023-08" db="EMBL/GenBank/DDBJ databases">
        <authorList>
            <person name="Chen Y."/>
            <person name="Shah S."/>
            <person name="Dougan E. K."/>
            <person name="Thang M."/>
            <person name="Chan C."/>
        </authorList>
    </citation>
    <scope>NUCLEOTIDE SEQUENCE</scope>
</reference>
<feature type="region of interest" description="Disordered" evidence="1">
    <location>
        <begin position="136"/>
        <end position="206"/>
    </location>
</feature>
<feature type="region of interest" description="Disordered" evidence="1">
    <location>
        <begin position="370"/>
        <end position="411"/>
    </location>
</feature>
<evidence type="ECO:0000256" key="1">
    <source>
        <dbReference type="SAM" id="MobiDB-lite"/>
    </source>
</evidence>
<feature type="compositionally biased region" description="Basic and acidic residues" evidence="1">
    <location>
        <begin position="169"/>
        <end position="180"/>
    </location>
</feature>
<feature type="compositionally biased region" description="Basic and acidic residues" evidence="1">
    <location>
        <begin position="136"/>
        <end position="161"/>
    </location>
</feature>
<dbReference type="AlphaFoldDB" id="A0AA36I059"/>
<sequence>MPEAPHAFFLGRKVEGGLERSTLQIEELEFRLANDGSRLPADVAQMVPQMVRSWGQGRFHSQSEMAKWFENQLGEVRGSLNSDLRSVKGDIHEMLRRASDDMSERIEECVISKTLPYENRLISAEMMLRNLLSRTHAAEEARDRLDREQGTDGEERMDRAKTSVPTANETKESEVDKAKTDSPAQIEAAREAKGEEGGGGKAGDPLKGWLEKQIRHITDKAKPVAHDEPDSADLMSWMKEHISELVGDLLPSHRETRDTDATAEAIAEVHAKLEHFRDLKDRLESLERSLGARLLALEEARLPGRVGLLEGACLEERLAMLESCGARTPSAGQLMAPNPQGTSQILALRAEMQRLQNRVALLEGLQIPDERWQKTGTGRDPSRAASPYPGASGEASPASASPPNFDLGRKEDFDDNMKREMMNIWCAVCGDQRTLGILSSKLEDATRDFAKMQTRFEAAMPQLMQLLAELLRGGAAAGTGDTGNAEVDVLMAMQKLLYGGESGMPFVSPAVLRETFNAFEAVMRSEMEKLRNELFTAIEDKARAEDLEFLAEQLRLLQGQLQMHLGRFRWFHLFQFSGTL</sequence>
<gene>
    <name evidence="2" type="ORF">EVOR1521_LOCUS6410</name>
</gene>
<name>A0AA36I059_9DINO</name>
<evidence type="ECO:0000313" key="3">
    <source>
        <dbReference type="Proteomes" id="UP001178507"/>
    </source>
</evidence>
<dbReference type="EMBL" id="CAUJNA010000480">
    <property type="protein sequence ID" value="CAJ1377679.1"/>
    <property type="molecule type" value="Genomic_DNA"/>
</dbReference>